<dbReference type="GO" id="GO:0005576">
    <property type="term" value="C:extracellular region"/>
    <property type="evidence" value="ECO:0007669"/>
    <property type="project" value="UniProtKB-SubCell"/>
</dbReference>
<organism evidence="6 7">
    <name type="scientific">Phytophthora boehmeriae</name>
    <dbReference type="NCBI Taxonomy" id="109152"/>
    <lineage>
        <taxon>Eukaryota</taxon>
        <taxon>Sar</taxon>
        <taxon>Stramenopiles</taxon>
        <taxon>Oomycota</taxon>
        <taxon>Peronosporomycetes</taxon>
        <taxon>Peronosporales</taxon>
        <taxon>Peronosporaceae</taxon>
        <taxon>Phytophthora</taxon>
    </lineage>
</organism>
<dbReference type="OrthoDB" id="124229at2759"/>
<keyword evidence="3 5" id="KW-0964">Secreted</keyword>
<feature type="chain" id="PRO_5035964302" description="RxLR effector protein" evidence="5">
    <location>
        <begin position="24"/>
        <end position="163"/>
    </location>
</feature>
<sequence>MRFSCFLLATVVSLLAGTDVVSAATDIDHTKISSKAAVGAPLESTTEFLDHSAKRHLRAAKSDDDGVDASTTDEERLLINYVAEKLLAAGEQVARAVKPQKYQKWIAAGLSPSAVRVDVMKIPPWTKNRAVVLAEHPDFVQYAKFMVKHEKLERAKAIANAAT</sequence>
<evidence type="ECO:0000256" key="1">
    <source>
        <dbReference type="ARBA" id="ARBA00004613"/>
    </source>
</evidence>
<name>A0A8T1VRG4_9STRA</name>
<evidence type="ECO:0000313" key="7">
    <source>
        <dbReference type="Proteomes" id="UP000693981"/>
    </source>
</evidence>
<dbReference type="Pfam" id="PF16810">
    <property type="entry name" value="RXLR"/>
    <property type="match status" value="1"/>
</dbReference>
<gene>
    <name evidence="6" type="ORF">PHYBOEH_009723</name>
</gene>
<accession>A0A8T1VRG4</accession>
<feature type="signal peptide" evidence="5">
    <location>
        <begin position="1"/>
        <end position="23"/>
    </location>
</feature>
<evidence type="ECO:0000256" key="3">
    <source>
        <dbReference type="ARBA" id="ARBA00022525"/>
    </source>
</evidence>
<keyword evidence="7" id="KW-1185">Reference proteome</keyword>
<comment type="function">
    <text evidence="5">Effector that suppresses plant defense responses during pathogen infection.</text>
</comment>
<comment type="caution">
    <text evidence="6">The sequence shown here is derived from an EMBL/GenBank/DDBJ whole genome shotgun (WGS) entry which is preliminary data.</text>
</comment>
<protein>
    <recommendedName>
        <fullName evidence="5">RxLR effector protein</fullName>
    </recommendedName>
</protein>
<evidence type="ECO:0000256" key="5">
    <source>
        <dbReference type="RuleBase" id="RU367124"/>
    </source>
</evidence>
<dbReference type="InterPro" id="IPR031825">
    <property type="entry name" value="RXLR"/>
</dbReference>
<evidence type="ECO:0000256" key="2">
    <source>
        <dbReference type="ARBA" id="ARBA00010400"/>
    </source>
</evidence>
<evidence type="ECO:0000256" key="4">
    <source>
        <dbReference type="ARBA" id="ARBA00022729"/>
    </source>
</evidence>
<comment type="subcellular location">
    <subcellularLocation>
        <location evidence="1 5">Secreted</location>
    </subcellularLocation>
</comment>
<evidence type="ECO:0000313" key="6">
    <source>
        <dbReference type="EMBL" id="KAG7383945.1"/>
    </source>
</evidence>
<proteinExistence type="inferred from homology"/>
<keyword evidence="4 5" id="KW-0732">Signal</keyword>
<reference evidence="6" key="1">
    <citation type="submission" date="2021-02" db="EMBL/GenBank/DDBJ databases">
        <authorList>
            <person name="Palmer J.M."/>
        </authorList>
    </citation>
    <scope>NUCLEOTIDE SEQUENCE</scope>
    <source>
        <strain evidence="6">SCRP23</strain>
    </source>
</reference>
<comment type="similarity">
    <text evidence="2 5">Belongs to the RxLR effector family.</text>
</comment>
<comment type="domain">
    <text evidence="5">The RxLR-dEER motif acts to carry the protein into the host cell cytoplasm through binding to cell surface phosphatidylinositol-3-phosphate.</text>
</comment>
<dbReference type="AlphaFoldDB" id="A0A8T1VRG4"/>
<dbReference type="Proteomes" id="UP000693981">
    <property type="component" value="Unassembled WGS sequence"/>
</dbReference>
<dbReference type="EMBL" id="JAGDFL010000623">
    <property type="protein sequence ID" value="KAG7383945.1"/>
    <property type="molecule type" value="Genomic_DNA"/>
</dbReference>